<dbReference type="NCBIfam" id="NF006719">
    <property type="entry name" value="PRK09257.1"/>
    <property type="match status" value="1"/>
</dbReference>
<dbReference type="CDD" id="cd00609">
    <property type="entry name" value="AAT_like"/>
    <property type="match status" value="1"/>
</dbReference>
<comment type="similarity">
    <text evidence="2">Belongs to the class-I pyridoxal-phosphate-dependent aminotransferase family.</text>
</comment>
<comment type="caution">
    <text evidence="8">The sequence shown here is derived from an EMBL/GenBank/DDBJ whole genome shotgun (WGS) entry which is preliminary data.</text>
</comment>
<protein>
    <submittedName>
        <fullName evidence="8">Aspartate/tyrosine/aromatic aminotransferase</fullName>
    </submittedName>
</protein>
<evidence type="ECO:0000256" key="4">
    <source>
        <dbReference type="ARBA" id="ARBA00022576"/>
    </source>
</evidence>
<reference evidence="8 9" key="1">
    <citation type="submission" date="2018-12" db="EMBL/GenBank/DDBJ databases">
        <title>Deinococcus radiophilus ATCC 27603 genome sequencing and assembly.</title>
        <authorList>
            <person name="Maclea K.S."/>
            <person name="Maynard C.R."/>
        </authorList>
    </citation>
    <scope>NUCLEOTIDE SEQUENCE [LARGE SCALE GENOMIC DNA]</scope>
    <source>
        <strain evidence="8 9">ATCC 27603</strain>
    </source>
</reference>
<evidence type="ECO:0000256" key="3">
    <source>
        <dbReference type="ARBA" id="ARBA00011738"/>
    </source>
</evidence>
<dbReference type="GO" id="GO:0004838">
    <property type="term" value="F:L-tyrosine-2-oxoglutarate transaminase activity"/>
    <property type="evidence" value="ECO:0007669"/>
    <property type="project" value="TreeGrafter"/>
</dbReference>
<keyword evidence="6" id="KW-0663">Pyridoxal phosphate</keyword>
<keyword evidence="5 8" id="KW-0808">Transferase</keyword>
<dbReference type="GO" id="GO:0005829">
    <property type="term" value="C:cytosol"/>
    <property type="evidence" value="ECO:0007669"/>
    <property type="project" value="TreeGrafter"/>
</dbReference>
<evidence type="ECO:0000313" key="8">
    <source>
        <dbReference type="EMBL" id="RTR30865.1"/>
    </source>
</evidence>
<dbReference type="PANTHER" id="PTHR11879">
    <property type="entry name" value="ASPARTATE AMINOTRANSFERASE"/>
    <property type="match status" value="1"/>
</dbReference>
<dbReference type="Pfam" id="PF00155">
    <property type="entry name" value="Aminotran_1_2"/>
    <property type="match status" value="1"/>
</dbReference>
<dbReference type="InterPro" id="IPR015421">
    <property type="entry name" value="PyrdxlP-dep_Trfase_major"/>
</dbReference>
<dbReference type="InterPro" id="IPR000796">
    <property type="entry name" value="Asp_trans"/>
</dbReference>
<dbReference type="PANTHER" id="PTHR11879:SF22">
    <property type="entry name" value="ASPARTATE AMINOTRANSFERASE, MITOCHONDRIAL"/>
    <property type="match status" value="1"/>
</dbReference>
<dbReference type="Proteomes" id="UP000277766">
    <property type="component" value="Unassembled WGS sequence"/>
</dbReference>
<organism evidence="8 9">
    <name type="scientific">Deinococcus radiophilus</name>
    <dbReference type="NCBI Taxonomy" id="32062"/>
    <lineage>
        <taxon>Bacteria</taxon>
        <taxon>Thermotogati</taxon>
        <taxon>Deinococcota</taxon>
        <taxon>Deinococci</taxon>
        <taxon>Deinococcales</taxon>
        <taxon>Deinococcaceae</taxon>
        <taxon>Deinococcus</taxon>
    </lineage>
</organism>
<dbReference type="GO" id="GO:0033585">
    <property type="term" value="P:L-phenylalanine biosynthetic process from chorismate via phenylpyruvate"/>
    <property type="evidence" value="ECO:0007669"/>
    <property type="project" value="TreeGrafter"/>
</dbReference>
<evidence type="ECO:0000256" key="6">
    <source>
        <dbReference type="ARBA" id="ARBA00022898"/>
    </source>
</evidence>
<dbReference type="RefSeq" id="WP_126350893.1">
    <property type="nucleotide sequence ID" value="NZ_CP086380.1"/>
</dbReference>
<comment type="subunit">
    <text evidence="3">Homodimer.</text>
</comment>
<feature type="domain" description="Aminotransferase class I/classII large" evidence="7">
    <location>
        <begin position="28"/>
        <end position="388"/>
    </location>
</feature>
<sequence length="397" mass="43114">MLEQLKAQPADKILALTEAFRADERHGKIDLGVGVYRDAYGLTPVMAAVKEAEKRIWDEQKTKAYTQLVGDAEYRTALTDMILGEGAVQRADLSSSASVGGTGAVHLALALARAANPELTVYYSDPTWPNHLTILSSMGIRHQSYRYFDAESGTVDLTGMLEDLQQAKAGDVVLLHGCCHNPTGANPTLEQWAQVAQVVKESGATALIDLAYQGFGDGLEQDAAATRLLTGALDEVMIAASCSKNFGIYRERTGLLIAKTAEAQQGTVQANMAAQNRQAFSFPPDHGARIVSTVLTDAGLRQSWTEELEAVRLGMLELRAQLSAALREETGSDRFDFIARHRGMFSRLGLTPEQVEKLRSEYGIYMTGDSRINIAGLNRETVPVLAKAVAEVIRREG</sequence>
<accession>A0A431W5U0</accession>
<name>A0A431W5U0_9DEIO</name>
<evidence type="ECO:0000256" key="2">
    <source>
        <dbReference type="ARBA" id="ARBA00007441"/>
    </source>
</evidence>
<dbReference type="InterPro" id="IPR015424">
    <property type="entry name" value="PyrdxlP-dep_Trfase"/>
</dbReference>
<evidence type="ECO:0000259" key="7">
    <source>
        <dbReference type="Pfam" id="PF00155"/>
    </source>
</evidence>
<evidence type="ECO:0000256" key="5">
    <source>
        <dbReference type="ARBA" id="ARBA00022679"/>
    </source>
</evidence>
<comment type="cofactor">
    <cofactor evidence="1">
        <name>pyridoxal 5'-phosphate</name>
        <dbReference type="ChEBI" id="CHEBI:597326"/>
    </cofactor>
</comment>
<proteinExistence type="inferred from homology"/>
<evidence type="ECO:0000313" key="9">
    <source>
        <dbReference type="Proteomes" id="UP000277766"/>
    </source>
</evidence>
<dbReference type="GO" id="GO:0042802">
    <property type="term" value="F:identical protein binding"/>
    <property type="evidence" value="ECO:0007669"/>
    <property type="project" value="TreeGrafter"/>
</dbReference>
<gene>
    <name evidence="8" type="ORF">EJ104_01025</name>
</gene>
<keyword evidence="9" id="KW-1185">Reference proteome</keyword>
<evidence type="ECO:0000256" key="1">
    <source>
        <dbReference type="ARBA" id="ARBA00001933"/>
    </source>
</evidence>
<dbReference type="GO" id="GO:0004069">
    <property type="term" value="F:L-aspartate:2-oxoglutarate aminotransferase activity"/>
    <property type="evidence" value="ECO:0007669"/>
    <property type="project" value="TreeGrafter"/>
</dbReference>
<dbReference type="PRINTS" id="PR00799">
    <property type="entry name" value="TRANSAMINASE"/>
</dbReference>
<dbReference type="SUPFAM" id="SSF53383">
    <property type="entry name" value="PLP-dependent transferases"/>
    <property type="match status" value="1"/>
</dbReference>
<dbReference type="Gene3D" id="3.90.1150.10">
    <property type="entry name" value="Aspartate Aminotransferase, domain 1"/>
    <property type="match status" value="1"/>
</dbReference>
<dbReference type="EMBL" id="RXPE01000001">
    <property type="protein sequence ID" value="RTR30865.1"/>
    <property type="molecule type" value="Genomic_DNA"/>
</dbReference>
<keyword evidence="4 8" id="KW-0032">Aminotransferase</keyword>
<dbReference type="AlphaFoldDB" id="A0A431W5U0"/>
<dbReference type="OrthoDB" id="9766445at2"/>
<dbReference type="GO" id="GO:0030170">
    <property type="term" value="F:pyridoxal phosphate binding"/>
    <property type="evidence" value="ECO:0007669"/>
    <property type="project" value="InterPro"/>
</dbReference>
<dbReference type="InterPro" id="IPR004839">
    <property type="entry name" value="Aminotransferase_I/II_large"/>
</dbReference>
<dbReference type="InterPro" id="IPR015422">
    <property type="entry name" value="PyrdxlP-dep_Trfase_small"/>
</dbReference>
<dbReference type="Gene3D" id="3.40.640.10">
    <property type="entry name" value="Type I PLP-dependent aspartate aminotransferase-like (Major domain)"/>
    <property type="match status" value="1"/>
</dbReference>